<dbReference type="PANTHER" id="PTHR10496">
    <property type="entry name" value="40S RIBOSOMAL PROTEIN S24"/>
    <property type="match status" value="1"/>
</dbReference>
<dbReference type="InterPro" id="IPR053709">
    <property type="entry name" value="eRP_eS24_sf"/>
</dbReference>
<proteinExistence type="evidence at transcript level"/>
<name>H9B913_EIMTE</name>
<dbReference type="GO" id="GO:0006412">
    <property type="term" value="P:translation"/>
    <property type="evidence" value="ECO:0007669"/>
    <property type="project" value="InterPro"/>
</dbReference>
<accession>H9B913</accession>
<evidence type="ECO:0000256" key="1">
    <source>
        <dbReference type="ARBA" id="ARBA00022980"/>
    </source>
</evidence>
<dbReference type="InterPro" id="IPR012678">
    <property type="entry name" value="Ribosomal_uL23/eL15/eS24_sf"/>
</dbReference>
<dbReference type="Pfam" id="PF01282">
    <property type="entry name" value="Ribosomal_S24e"/>
    <property type="match status" value="1"/>
</dbReference>
<organism evidence="4">
    <name type="scientific">Eimeria tenella</name>
    <name type="common">Coccidian parasite</name>
    <dbReference type="NCBI Taxonomy" id="5802"/>
    <lineage>
        <taxon>Eukaryota</taxon>
        <taxon>Sar</taxon>
        <taxon>Alveolata</taxon>
        <taxon>Apicomplexa</taxon>
        <taxon>Conoidasida</taxon>
        <taxon>Coccidia</taxon>
        <taxon>Eucoccidiorida</taxon>
        <taxon>Eimeriorina</taxon>
        <taxon>Eimeriidae</taxon>
        <taxon>Eimeria</taxon>
    </lineage>
</organism>
<dbReference type="AlphaFoldDB" id="H9B913"/>
<keyword evidence="2" id="KW-0687">Ribonucleoprotein</keyword>
<dbReference type="GO" id="GO:0003735">
    <property type="term" value="F:structural constituent of ribosome"/>
    <property type="evidence" value="ECO:0007669"/>
    <property type="project" value="InterPro"/>
</dbReference>
<evidence type="ECO:0000313" key="4">
    <source>
        <dbReference type="EMBL" id="AET50473.1"/>
    </source>
</evidence>
<reference evidence="4" key="1">
    <citation type="journal article" date="2012" name="BMC Genomics">
        <title>Characterisation of full-length cDNA sequences provides insights into the Eimeria tenella transcriptome.</title>
        <authorList>
            <person name="Amiruddin N."/>
            <person name="Lee X.W."/>
            <person name="Blake D.P."/>
            <person name="Suzuki Y."/>
            <person name="Tay Y.L."/>
            <person name="Lim L.S."/>
            <person name="Tomley F.M."/>
            <person name="Watanabe J."/>
            <person name="Sugimoto C."/>
            <person name="Wan K.L."/>
        </authorList>
    </citation>
    <scope>NUCLEOTIDE SEQUENCE</scope>
    <source>
        <strain evidence="4">Houghton</strain>
    </source>
</reference>
<dbReference type="VEuPathDB" id="ToxoDB:ETH_00026270"/>
<keyword evidence="1" id="KW-0689">Ribosomal protein</keyword>
<dbReference type="GO" id="GO:0005840">
    <property type="term" value="C:ribosome"/>
    <property type="evidence" value="ECO:0007669"/>
    <property type="project" value="UniProtKB-KW"/>
</dbReference>
<dbReference type="HAMAP" id="MF_00545">
    <property type="entry name" value="Ribosomal_eS24"/>
    <property type="match status" value="1"/>
</dbReference>
<evidence type="ECO:0000256" key="2">
    <source>
        <dbReference type="ARBA" id="ARBA00023274"/>
    </source>
</evidence>
<dbReference type="Gene3D" id="3.30.70.3370">
    <property type="match status" value="1"/>
</dbReference>
<sequence>MSEPKSPFTLRLRKLQSNPLLQRQQLWVDVLHLGRANVSRKELQQRLAQQFKVPDPRCLVLCCFRTAFGGARSRGQALIYEDFRAAQRFERRFRLVRMGAAEAEPKKGRRATKELKNRRKKVQGTEKAKTQAGKQK</sequence>
<feature type="compositionally biased region" description="Basic and acidic residues" evidence="3">
    <location>
        <begin position="103"/>
        <end position="115"/>
    </location>
</feature>
<feature type="region of interest" description="Disordered" evidence="3">
    <location>
        <begin position="102"/>
        <end position="136"/>
    </location>
</feature>
<protein>
    <recommendedName>
        <fullName evidence="5">40S ribosomal protein S24</fullName>
    </recommendedName>
</protein>
<dbReference type="EMBL" id="JN987250">
    <property type="protein sequence ID" value="AET50473.1"/>
    <property type="molecule type" value="mRNA"/>
</dbReference>
<dbReference type="SUPFAM" id="SSF54189">
    <property type="entry name" value="Ribosomal proteins S24e, L23 and L15e"/>
    <property type="match status" value="1"/>
</dbReference>
<dbReference type="VEuPathDB" id="ToxoDB:ETH2_1019900"/>
<evidence type="ECO:0008006" key="5">
    <source>
        <dbReference type="Google" id="ProtNLM"/>
    </source>
</evidence>
<dbReference type="InterPro" id="IPR001976">
    <property type="entry name" value="Ribosomal_eS24"/>
</dbReference>
<evidence type="ECO:0000256" key="3">
    <source>
        <dbReference type="SAM" id="MobiDB-lite"/>
    </source>
</evidence>
<dbReference type="GO" id="GO:1990904">
    <property type="term" value="C:ribonucleoprotein complex"/>
    <property type="evidence" value="ECO:0007669"/>
    <property type="project" value="UniProtKB-KW"/>
</dbReference>